<dbReference type="Pfam" id="PF00903">
    <property type="entry name" value="Glyoxalase"/>
    <property type="match status" value="1"/>
</dbReference>
<evidence type="ECO:0000313" key="2">
    <source>
        <dbReference type="EMBL" id="MPN17519.1"/>
    </source>
</evidence>
<dbReference type="EMBL" id="VSSQ01064673">
    <property type="protein sequence ID" value="MPN17519.1"/>
    <property type="molecule type" value="Genomic_DNA"/>
</dbReference>
<accession>A0A645FVG0</accession>
<name>A0A645FVG0_9ZZZZ</name>
<dbReference type="InterPro" id="IPR004360">
    <property type="entry name" value="Glyas_Fos-R_dOase_dom"/>
</dbReference>
<evidence type="ECO:0000259" key="1">
    <source>
        <dbReference type="PROSITE" id="PS51819"/>
    </source>
</evidence>
<comment type="caution">
    <text evidence="2">The sequence shown here is derived from an EMBL/GenBank/DDBJ whole genome shotgun (WGS) entry which is preliminary data.</text>
</comment>
<dbReference type="SUPFAM" id="SSF54593">
    <property type="entry name" value="Glyoxalase/Bleomycin resistance protein/Dihydroxybiphenyl dioxygenase"/>
    <property type="match status" value="1"/>
</dbReference>
<dbReference type="InterPro" id="IPR037523">
    <property type="entry name" value="VOC_core"/>
</dbReference>
<gene>
    <name evidence="2" type="ORF">SDC9_164873</name>
</gene>
<proteinExistence type="predicted"/>
<feature type="domain" description="VOC" evidence="1">
    <location>
        <begin position="3"/>
        <end position="141"/>
    </location>
</feature>
<reference evidence="2" key="1">
    <citation type="submission" date="2019-08" db="EMBL/GenBank/DDBJ databases">
        <authorList>
            <person name="Kucharzyk K."/>
            <person name="Murdoch R.W."/>
            <person name="Higgins S."/>
            <person name="Loffler F."/>
        </authorList>
    </citation>
    <scope>NUCLEOTIDE SEQUENCE</scope>
</reference>
<dbReference type="AlphaFoldDB" id="A0A645FVG0"/>
<dbReference type="PROSITE" id="PS51819">
    <property type="entry name" value="VOC"/>
    <property type="match status" value="1"/>
</dbReference>
<dbReference type="Gene3D" id="3.10.180.10">
    <property type="entry name" value="2,3-Dihydroxybiphenyl 1,2-Dioxygenase, domain 1"/>
    <property type="match status" value="1"/>
</dbReference>
<protein>
    <recommendedName>
        <fullName evidence="1">VOC domain-containing protein</fullName>
    </recommendedName>
</protein>
<sequence>MLHLGSIYLVVADINKSIDFYSNLLQMEVSCRNQNRFAEFIFEGHNISMYNPHFDGENPDKIISIGNYDKEFDLTGTTSEPNKNKFVLNFWIEDLQREYQRIISLNISTKITKIKYLCSKTPYYYFQLKDPDDNIIEVTGKYKGEDIK</sequence>
<dbReference type="InterPro" id="IPR029068">
    <property type="entry name" value="Glyas_Bleomycin-R_OHBP_Dase"/>
</dbReference>
<dbReference type="CDD" id="cd06587">
    <property type="entry name" value="VOC"/>
    <property type="match status" value="1"/>
</dbReference>
<organism evidence="2">
    <name type="scientific">bioreactor metagenome</name>
    <dbReference type="NCBI Taxonomy" id="1076179"/>
    <lineage>
        <taxon>unclassified sequences</taxon>
        <taxon>metagenomes</taxon>
        <taxon>ecological metagenomes</taxon>
    </lineage>
</organism>